<organism evidence="2 3">
    <name type="scientific">Trema orientale</name>
    <name type="common">Charcoal tree</name>
    <name type="synonym">Celtis orientalis</name>
    <dbReference type="NCBI Taxonomy" id="63057"/>
    <lineage>
        <taxon>Eukaryota</taxon>
        <taxon>Viridiplantae</taxon>
        <taxon>Streptophyta</taxon>
        <taxon>Embryophyta</taxon>
        <taxon>Tracheophyta</taxon>
        <taxon>Spermatophyta</taxon>
        <taxon>Magnoliopsida</taxon>
        <taxon>eudicotyledons</taxon>
        <taxon>Gunneridae</taxon>
        <taxon>Pentapetalae</taxon>
        <taxon>rosids</taxon>
        <taxon>fabids</taxon>
        <taxon>Rosales</taxon>
        <taxon>Cannabaceae</taxon>
        <taxon>Trema</taxon>
    </lineage>
</organism>
<reference evidence="3" key="1">
    <citation type="submission" date="2016-06" db="EMBL/GenBank/DDBJ databases">
        <title>Parallel loss of symbiosis genes in relatives of nitrogen-fixing non-legume Parasponia.</title>
        <authorList>
            <person name="Van Velzen R."/>
            <person name="Holmer R."/>
            <person name="Bu F."/>
            <person name="Rutten L."/>
            <person name="Van Zeijl A."/>
            <person name="Liu W."/>
            <person name="Santuari L."/>
            <person name="Cao Q."/>
            <person name="Sharma T."/>
            <person name="Shen D."/>
            <person name="Roswanjaya Y."/>
            <person name="Wardhani T."/>
            <person name="Kalhor M.S."/>
            <person name="Jansen J."/>
            <person name="Van den Hoogen J."/>
            <person name="Gungor B."/>
            <person name="Hartog M."/>
            <person name="Hontelez J."/>
            <person name="Verver J."/>
            <person name="Yang W.-C."/>
            <person name="Schijlen E."/>
            <person name="Repin R."/>
            <person name="Schilthuizen M."/>
            <person name="Schranz E."/>
            <person name="Heidstra R."/>
            <person name="Miyata K."/>
            <person name="Fedorova E."/>
            <person name="Kohlen W."/>
            <person name="Bisseling T."/>
            <person name="Smit S."/>
            <person name="Geurts R."/>
        </authorList>
    </citation>
    <scope>NUCLEOTIDE SEQUENCE [LARGE SCALE GENOMIC DNA]</scope>
    <source>
        <strain evidence="3">cv. RG33-2</strain>
    </source>
</reference>
<dbReference type="PANTHER" id="PTHR33499">
    <property type="entry name" value="OS12G0282400 PROTEIN-RELATED"/>
    <property type="match status" value="1"/>
</dbReference>
<protein>
    <recommendedName>
        <fullName evidence="4">Transposase, Ptta/En/Spm, plant</fullName>
    </recommendedName>
</protein>
<dbReference type="OrthoDB" id="1718085at2759"/>
<dbReference type="InParanoid" id="A0A2P5FDJ7"/>
<evidence type="ECO:0000256" key="1">
    <source>
        <dbReference type="SAM" id="MobiDB-lite"/>
    </source>
</evidence>
<accession>A0A2P5FDJ7</accession>
<evidence type="ECO:0008006" key="4">
    <source>
        <dbReference type="Google" id="ProtNLM"/>
    </source>
</evidence>
<dbReference type="EMBL" id="JXTC01000042">
    <property type="protein sequence ID" value="PON95857.1"/>
    <property type="molecule type" value="Genomic_DNA"/>
</dbReference>
<proteinExistence type="predicted"/>
<feature type="region of interest" description="Disordered" evidence="1">
    <location>
        <begin position="1"/>
        <end position="108"/>
    </location>
</feature>
<gene>
    <name evidence="2" type="ORF">TorRG33x02_083800</name>
</gene>
<feature type="compositionally biased region" description="Polar residues" evidence="1">
    <location>
        <begin position="36"/>
        <end position="57"/>
    </location>
</feature>
<comment type="caution">
    <text evidence="2">The sequence shown here is derived from an EMBL/GenBank/DDBJ whole genome shotgun (WGS) entry which is preliminary data.</text>
</comment>
<evidence type="ECO:0000313" key="2">
    <source>
        <dbReference type="EMBL" id="PON95857.1"/>
    </source>
</evidence>
<dbReference type="AlphaFoldDB" id="A0A2P5FDJ7"/>
<dbReference type="PANTHER" id="PTHR33499:SF11">
    <property type="entry name" value="NO APICAL MERISTEM-ASSOCIATED C-TERMINAL DOMAIN-CONTAINING PROTEIN"/>
    <property type="match status" value="1"/>
</dbReference>
<name>A0A2P5FDJ7_TREOI</name>
<feature type="compositionally biased region" description="Low complexity" evidence="1">
    <location>
        <begin position="86"/>
        <end position="105"/>
    </location>
</feature>
<sequence length="316" mass="35071">MAPGIGRRGKRGGRRGGSAIQGRHGGSAMPDGRGGSITQDGLVGSTSQGGRSGSATQGEFGGSTSLGGLSDSTSPFTSQQRRDDPSSSQAPYSSTAYPSATTSTAVRGPTCGKKTVLLAKSVTGAKLPITFDASCRQPICVNAERFNNEIGYIVRNHSIFHHKEWRLVPEDERAPLREYLLENFDINLRNKTTLKCIDEQMRKAWKGHKYKLHTYFKDIGGEDDCEMAKRTPHPDLKKEQQKDWEMLCDHWSSEKFKEWSVKNIEARSKRKWGSRNGSPERDTWLQPDPDTWLNQSRTRGTNQISTFGIIGSRHIA</sequence>
<keyword evidence="3" id="KW-1185">Reference proteome</keyword>
<dbReference type="Proteomes" id="UP000237000">
    <property type="component" value="Unassembled WGS sequence"/>
</dbReference>
<evidence type="ECO:0000313" key="3">
    <source>
        <dbReference type="Proteomes" id="UP000237000"/>
    </source>
</evidence>
<feature type="region of interest" description="Disordered" evidence="1">
    <location>
        <begin position="268"/>
        <end position="296"/>
    </location>
</feature>